<accession>A0A1T4MX45</accession>
<gene>
    <name evidence="2" type="ORF">SAMN02745191_1450</name>
</gene>
<feature type="transmembrane region" description="Helical" evidence="1">
    <location>
        <begin position="74"/>
        <end position="93"/>
    </location>
</feature>
<reference evidence="3" key="1">
    <citation type="submission" date="2017-02" db="EMBL/GenBank/DDBJ databases">
        <authorList>
            <person name="Varghese N."/>
            <person name="Submissions S."/>
        </authorList>
    </citation>
    <scope>NUCLEOTIDE SEQUENCE [LARGE SCALE GENOMIC DNA]</scope>
    <source>
        <strain evidence="3">ATCC 25662</strain>
    </source>
</reference>
<keyword evidence="3" id="KW-1185">Reference proteome</keyword>
<keyword evidence="1" id="KW-0472">Membrane</keyword>
<evidence type="ECO:0000313" key="3">
    <source>
        <dbReference type="Proteomes" id="UP000243297"/>
    </source>
</evidence>
<organism evidence="2 3">
    <name type="scientific">Anaerorhabdus furcosa</name>
    <dbReference type="NCBI Taxonomy" id="118967"/>
    <lineage>
        <taxon>Bacteria</taxon>
        <taxon>Bacillati</taxon>
        <taxon>Bacillota</taxon>
        <taxon>Erysipelotrichia</taxon>
        <taxon>Erysipelotrichales</taxon>
        <taxon>Erysipelotrichaceae</taxon>
        <taxon>Anaerorhabdus</taxon>
    </lineage>
</organism>
<dbReference type="Proteomes" id="UP000243297">
    <property type="component" value="Unassembled WGS sequence"/>
</dbReference>
<evidence type="ECO:0000256" key="1">
    <source>
        <dbReference type="SAM" id="Phobius"/>
    </source>
</evidence>
<dbReference type="STRING" id="118967.SAMN02745191_1450"/>
<dbReference type="EMBL" id="FUWY01000003">
    <property type="protein sequence ID" value="SJZ71357.1"/>
    <property type="molecule type" value="Genomic_DNA"/>
</dbReference>
<dbReference type="RefSeq" id="WP_078711850.1">
    <property type="nucleotide sequence ID" value="NZ_FUWY01000003.1"/>
</dbReference>
<feature type="transmembrane region" description="Helical" evidence="1">
    <location>
        <begin position="43"/>
        <end position="67"/>
    </location>
</feature>
<proteinExistence type="predicted"/>
<name>A0A1T4MX45_9FIRM</name>
<dbReference type="AlphaFoldDB" id="A0A1T4MX45"/>
<sequence>MFIVLFAAIIGSVMLGVKVKEYRESKETLSAALNDRKYEHYPFFKFILVSYLIFVAIGIGSTIYGIYLNDTTTASMGIVIALLFAGEALTAPYKYSLYYNDTSFVVKGKTVRYKSIKHFDKMKYIPYAFVKVVTTNGEKYPVSPKSYDIIYKKYEECKKK</sequence>
<protein>
    <submittedName>
        <fullName evidence="2">Uncharacterized protein</fullName>
    </submittedName>
</protein>
<keyword evidence="1" id="KW-0812">Transmembrane</keyword>
<evidence type="ECO:0000313" key="2">
    <source>
        <dbReference type="EMBL" id="SJZ71357.1"/>
    </source>
</evidence>
<keyword evidence="1" id="KW-1133">Transmembrane helix</keyword>